<gene>
    <name evidence="2" type="ORF">CFX1CAM_1681</name>
</gene>
<feature type="transmembrane region" description="Helical" evidence="1">
    <location>
        <begin position="275"/>
        <end position="293"/>
    </location>
</feature>
<evidence type="ECO:0008006" key="4">
    <source>
        <dbReference type="Google" id="ProtNLM"/>
    </source>
</evidence>
<feature type="transmembrane region" description="Helical" evidence="1">
    <location>
        <begin position="113"/>
        <end position="135"/>
    </location>
</feature>
<name>A0A1Y6K592_9CHLR</name>
<accession>A0A1Y6K592</accession>
<sequence length="558" mass="60455">MLFILGAFVLALAFRLIQLGAVSLNDSEAQLALRALAVARGEQTLFGGVHAYVGLTGLPLFLFSESNFVARLWPAITGALIVFIPVLFSKYIGRWPALMAAFALALSPEMVGLSRIIGSPMMALVFTLLAAGFWLKRNPVLAGISLGLALMSGSSFWVGVVILGISWLISQHLFDLLAIFSLEPGADDPRSQWTRFGISMGVTLVVIGSGFFLAPAGMSGIFSGLFDFIQGFGQVRAAPWGWAIFALLVYSTGAVIFGLWGGVRGLLIKSKLDMFLFLWAGIGLVFITLYPAATAGELIWVAFPLWILTSRVVIFAWRMPESSKLVLGITTGMVIVIAAFITLAMRTLVSPALVPSQQLSHLIALAGGVVLLVAMILLVNYGWSEVVARSGFLLGLGLVFMTGMISLSVNSTGIGTNTPFELWHPDEAVVLPGWMQVTIDRTMVWNARGYESVDILVSGMDTPGLRWALRSYAPLNFERFVPAQSAPGILITPIGEIPEIAHGYQGQSLVWQRTVPWRELTPRQYLVWLVAGEVPSVAQELILWVRTDLMPGGQIVDK</sequence>
<evidence type="ECO:0000313" key="3">
    <source>
        <dbReference type="Proteomes" id="UP000195514"/>
    </source>
</evidence>
<feature type="transmembrane region" description="Helical" evidence="1">
    <location>
        <begin position="242"/>
        <end position="263"/>
    </location>
</feature>
<keyword evidence="3" id="KW-1185">Reference proteome</keyword>
<feature type="transmembrane region" description="Helical" evidence="1">
    <location>
        <begin position="325"/>
        <end position="349"/>
    </location>
</feature>
<protein>
    <recommendedName>
        <fullName evidence="4">Glycosyltransferase RgtA/B/C/D-like domain-containing protein</fullName>
    </recommendedName>
</protein>
<dbReference type="Proteomes" id="UP000195514">
    <property type="component" value="Chromosome I"/>
</dbReference>
<dbReference type="EMBL" id="LT859958">
    <property type="protein sequence ID" value="SMX54746.1"/>
    <property type="molecule type" value="Genomic_DNA"/>
</dbReference>
<keyword evidence="1" id="KW-0472">Membrane</keyword>
<feature type="transmembrane region" description="Helical" evidence="1">
    <location>
        <begin position="72"/>
        <end position="92"/>
    </location>
</feature>
<organism evidence="2 3">
    <name type="scientific">Candidatus Brevifilum fermentans</name>
    <dbReference type="NCBI Taxonomy" id="1986204"/>
    <lineage>
        <taxon>Bacteria</taxon>
        <taxon>Bacillati</taxon>
        <taxon>Chloroflexota</taxon>
        <taxon>Anaerolineae</taxon>
        <taxon>Anaerolineales</taxon>
        <taxon>Anaerolineaceae</taxon>
        <taxon>Candidatus Brevifilum</taxon>
    </lineage>
</organism>
<feature type="transmembrane region" description="Helical" evidence="1">
    <location>
        <begin position="391"/>
        <end position="409"/>
    </location>
</feature>
<feature type="transmembrane region" description="Helical" evidence="1">
    <location>
        <begin position="201"/>
        <end position="222"/>
    </location>
</feature>
<evidence type="ECO:0000313" key="2">
    <source>
        <dbReference type="EMBL" id="SMX54746.1"/>
    </source>
</evidence>
<keyword evidence="1" id="KW-1133">Transmembrane helix</keyword>
<dbReference type="AlphaFoldDB" id="A0A1Y6K592"/>
<feature type="transmembrane region" description="Helical" evidence="1">
    <location>
        <begin position="299"/>
        <end position="318"/>
    </location>
</feature>
<reference evidence="3" key="1">
    <citation type="submission" date="2017-05" db="EMBL/GenBank/DDBJ databases">
        <authorList>
            <person name="Kirkegaard R."/>
            <person name="Mcilroy J S."/>
        </authorList>
    </citation>
    <scope>NUCLEOTIDE SEQUENCE [LARGE SCALE GENOMIC DNA]</scope>
</reference>
<proteinExistence type="predicted"/>
<feature type="transmembrane region" description="Helical" evidence="1">
    <location>
        <begin position="155"/>
        <end position="180"/>
    </location>
</feature>
<keyword evidence="1" id="KW-0812">Transmembrane</keyword>
<evidence type="ECO:0000256" key="1">
    <source>
        <dbReference type="SAM" id="Phobius"/>
    </source>
</evidence>
<feature type="transmembrane region" description="Helical" evidence="1">
    <location>
        <begin position="361"/>
        <end position="379"/>
    </location>
</feature>
<dbReference type="KEGG" id="abat:CFX1CAM_1681"/>